<keyword evidence="3" id="KW-1185">Reference proteome</keyword>
<evidence type="ECO:0000313" key="3">
    <source>
        <dbReference type="Proteomes" id="UP000095767"/>
    </source>
</evidence>
<dbReference type="Proteomes" id="UP000095767">
    <property type="component" value="Unassembled WGS sequence"/>
</dbReference>
<reference evidence="2 3" key="1">
    <citation type="submission" date="2016-09" db="EMBL/GenBank/DDBJ databases">
        <title>The draft genome of Dichanthelium oligosanthes: A C3 panicoid grass species.</title>
        <authorList>
            <person name="Studer A.J."/>
            <person name="Schnable J.C."/>
            <person name="Brutnell T.P."/>
        </authorList>
    </citation>
    <scope>NUCLEOTIDE SEQUENCE [LARGE SCALE GENOMIC DNA]</scope>
    <source>
        <strain evidence="3">cv. Kellogg 1175</strain>
        <tissue evidence="2">Leaf</tissue>
    </source>
</reference>
<proteinExistence type="predicted"/>
<evidence type="ECO:0000313" key="2">
    <source>
        <dbReference type="EMBL" id="OEL26436.1"/>
    </source>
</evidence>
<dbReference type="AlphaFoldDB" id="A0A1E5VMT7"/>
<feature type="compositionally biased region" description="Basic residues" evidence="1">
    <location>
        <begin position="12"/>
        <end position="29"/>
    </location>
</feature>
<evidence type="ECO:0000256" key="1">
    <source>
        <dbReference type="SAM" id="MobiDB-lite"/>
    </source>
</evidence>
<protein>
    <submittedName>
        <fullName evidence="2">Uncharacterized protein</fullName>
    </submittedName>
</protein>
<feature type="region of interest" description="Disordered" evidence="1">
    <location>
        <begin position="57"/>
        <end position="172"/>
    </location>
</feature>
<comment type="caution">
    <text evidence="2">The sequence shown here is derived from an EMBL/GenBank/DDBJ whole genome shotgun (WGS) entry which is preliminary data.</text>
</comment>
<feature type="compositionally biased region" description="Basic and acidic residues" evidence="1">
    <location>
        <begin position="106"/>
        <end position="117"/>
    </location>
</feature>
<feature type="non-terminal residue" evidence="2">
    <location>
        <position position="1"/>
    </location>
</feature>
<name>A0A1E5VMT7_9POAL</name>
<dbReference type="EMBL" id="LWDX02034584">
    <property type="protein sequence ID" value="OEL26436.1"/>
    <property type="molecule type" value="Genomic_DNA"/>
</dbReference>
<feature type="region of interest" description="Disordered" evidence="1">
    <location>
        <begin position="1"/>
        <end position="40"/>
    </location>
</feature>
<accession>A0A1E5VMT7</accession>
<organism evidence="2 3">
    <name type="scientific">Dichanthelium oligosanthes</name>
    <dbReference type="NCBI Taxonomy" id="888268"/>
    <lineage>
        <taxon>Eukaryota</taxon>
        <taxon>Viridiplantae</taxon>
        <taxon>Streptophyta</taxon>
        <taxon>Embryophyta</taxon>
        <taxon>Tracheophyta</taxon>
        <taxon>Spermatophyta</taxon>
        <taxon>Magnoliopsida</taxon>
        <taxon>Liliopsida</taxon>
        <taxon>Poales</taxon>
        <taxon>Poaceae</taxon>
        <taxon>PACMAD clade</taxon>
        <taxon>Panicoideae</taxon>
        <taxon>Panicodae</taxon>
        <taxon>Paniceae</taxon>
        <taxon>Dichantheliinae</taxon>
        <taxon>Dichanthelium</taxon>
    </lineage>
</organism>
<sequence>LLRDLRPVPGRRAGRLRRRPPVLAGRRRVPPPSVAPRVRPAGPALGALAAACARVDPAARPGSGGGGAAAGEEQGRARRGWSSGGGGASAAISPQRPGPVSYTHLDVYKRQRPDGASRQRRGRTAGEEQQRGKSRDGHGGVGAAAAVRAPRFLPSAQDRPRAQVRLAPPSPT</sequence>
<gene>
    <name evidence="2" type="ORF">BAE44_0012543</name>
</gene>
<feature type="compositionally biased region" description="Basic and acidic residues" evidence="1">
    <location>
        <begin position="124"/>
        <end position="138"/>
    </location>
</feature>